<feature type="active site" description="Proton donor" evidence="2">
    <location>
        <position position="15"/>
    </location>
</feature>
<evidence type="ECO:0000313" key="4">
    <source>
        <dbReference type="Proteomes" id="UP000095743"/>
    </source>
</evidence>
<reference evidence="3 4" key="1">
    <citation type="submission" date="2016-09" db="EMBL/GenBank/DDBJ databases">
        <title>Genomic analysis reveals versatility of anaerobic energy metabolism of Geosporobacter ferrireducens IRF9 of phylum Firmicutes.</title>
        <authorList>
            <person name="Kim S.-J."/>
        </authorList>
    </citation>
    <scope>NUCLEOTIDE SEQUENCE [LARGE SCALE GENOMIC DNA]</scope>
    <source>
        <strain evidence="3 4">IRF9</strain>
    </source>
</reference>
<evidence type="ECO:0000313" key="3">
    <source>
        <dbReference type="EMBL" id="AOT69692.1"/>
    </source>
</evidence>
<accession>A0A1D8GFK9</accession>
<evidence type="ECO:0000256" key="1">
    <source>
        <dbReference type="ARBA" id="ARBA00009589"/>
    </source>
</evidence>
<dbReference type="RefSeq" id="WP_069975659.1">
    <property type="nucleotide sequence ID" value="NZ_CP017269.1"/>
</dbReference>
<organism evidence="3 4">
    <name type="scientific">Geosporobacter ferrireducens</name>
    <dbReference type="NCBI Taxonomy" id="1424294"/>
    <lineage>
        <taxon>Bacteria</taxon>
        <taxon>Bacillati</taxon>
        <taxon>Bacillota</taxon>
        <taxon>Clostridia</taxon>
        <taxon>Peptostreptococcales</taxon>
        <taxon>Thermotaleaceae</taxon>
        <taxon>Geosporobacter</taxon>
    </lineage>
</organism>
<dbReference type="KEGG" id="gfe:Gferi_08925"/>
<evidence type="ECO:0000256" key="2">
    <source>
        <dbReference type="PIRSR" id="PIRSR610708-1"/>
    </source>
</evidence>
<dbReference type="Gene3D" id="3.40.50.1000">
    <property type="entry name" value="HAD superfamily/HAD-like"/>
    <property type="match status" value="1"/>
</dbReference>
<feature type="active site" description="Nucleophile" evidence="2">
    <location>
        <position position="13"/>
    </location>
</feature>
<dbReference type="GO" id="GO:0009264">
    <property type="term" value="P:deoxyribonucleotide catabolic process"/>
    <property type="evidence" value="ECO:0007669"/>
    <property type="project" value="InterPro"/>
</dbReference>
<proteinExistence type="inferred from homology"/>
<dbReference type="InterPro" id="IPR010708">
    <property type="entry name" value="5'(3')-deoxyribonucleotidase"/>
</dbReference>
<dbReference type="Pfam" id="PF06941">
    <property type="entry name" value="NT5C"/>
    <property type="match status" value="1"/>
</dbReference>
<keyword evidence="4" id="KW-1185">Reference proteome</keyword>
<dbReference type="GO" id="GO:0008253">
    <property type="term" value="F:5'-nucleotidase activity"/>
    <property type="evidence" value="ECO:0007669"/>
    <property type="project" value="InterPro"/>
</dbReference>
<comment type="similarity">
    <text evidence="1">Belongs to the 5'(3')-deoxyribonucleotidase family.</text>
</comment>
<dbReference type="PANTHER" id="PTHR35134:SF2">
    <property type="entry name" value="NUCLEOTIDASE YQFW-RELATED"/>
    <property type="match status" value="1"/>
</dbReference>
<protein>
    <recommendedName>
        <fullName evidence="5">Nucleotidase</fullName>
    </recommendedName>
</protein>
<dbReference type="InterPro" id="IPR036412">
    <property type="entry name" value="HAD-like_sf"/>
</dbReference>
<evidence type="ECO:0008006" key="5">
    <source>
        <dbReference type="Google" id="ProtNLM"/>
    </source>
</evidence>
<dbReference type="PANTHER" id="PTHR35134">
    <property type="entry name" value="NUCLEOTIDASE YQFW-RELATED"/>
    <property type="match status" value="1"/>
</dbReference>
<dbReference type="AlphaFoldDB" id="A0A1D8GFK9"/>
<dbReference type="Proteomes" id="UP000095743">
    <property type="component" value="Chromosome"/>
</dbReference>
<dbReference type="STRING" id="1424294.Gferi_08925"/>
<gene>
    <name evidence="3" type="ORF">Gferi_08925</name>
</gene>
<name>A0A1D8GFK9_9FIRM</name>
<dbReference type="InterPro" id="IPR023214">
    <property type="entry name" value="HAD_sf"/>
</dbReference>
<dbReference type="OrthoDB" id="573782at2"/>
<dbReference type="SUPFAM" id="SSF56784">
    <property type="entry name" value="HAD-like"/>
    <property type="match status" value="1"/>
</dbReference>
<dbReference type="InterPro" id="IPR052419">
    <property type="entry name" value="5_3-deoxyribonucleotidase-like"/>
</dbReference>
<dbReference type="EMBL" id="CP017269">
    <property type="protein sequence ID" value="AOT69692.1"/>
    <property type="molecule type" value="Genomic_DNA"/>
</dbReference>
<sequence length="205" mass="23837">MFKEKKPIRIMLDIDGVLSNFTKFFLEAAHEMFQTPLIPSVNHWNYAEAGIGLTKEMTREVWERILQTEDLWEKLEPIVKEEELQTLREMVEDPHYEFFAITARPQTPGKPVILQCQNWLETHVCRGISVIPRRDKVKVCKGLDINYAIDDSPVFVKELLEGGINIYLQNQPYNQEMQGIMRVNSLKEFLEIIQEEQGLTSAEVG</sequence>